<accession>A0A1B4FYD6</accession>
<evidence type="ECO:0000313" key="2">
    <source>
        <dbReference type="Proteomes" id="UP000067711"/>
    </source>
</evidence>
<dbReference type="AlphaFoldDB" id="A0A1B4FYD6"/>
<proteinExistence type="predicted"/>
<sequence>MTDDLDYQFIKANLAFILKELEAQLQVGRYYPTTALSYQDQMAQIREFIEVAGEYGLAYEYINGALEQFPFLISGRAAIKLLEVGLLMGFKSELECDRRFDRRSGQAYADC</sequence>
<reference evidence="1 2" key="1">
    <citation type="submission" date="2015-12" db="EMBL/GenBank/DDBJ databases">
        <title>Diversity of Burkholderia near neighbor genomes.</title>
        <authorList>
            <person name="Sahl J."/>
            <person name="Wagner D."/>
            <person name="Keim P."/>
        </authorList>
    </citation>
    <scope>NUCLEOTIDE SEQUENCE [LARGE SCALE GENOMIC DNA]</scope>
    <source>
        <strain evidence="1 2">BDU8</strain>
    </source>
</reference>
<organism evidence="1 2">
    <name type="scientific">Burkholderia mayonis</name>
    <dbReference type="NCBI Taxonomy" id="1385591"/>
    <lineage>
        <taxon>Bacteria</taxon>
        <taxon>Pseudomonadati</taxon>
        <taxon>Pseudomonadota</taxon>
        <taxon>Betaproteobacteria</taxon>
        <taxon>Burkholderiales</taxon>
        <taxon>Burkholderiaceae</taxon>
        <taxon>Burkholderia</taxon>
        <taxon>pseudomallei group</taxon>
    </lineage>
</organism>
<name>A0A1B4FYD6_9BURK</name>
<protein>
    <submittedName>
        <fullName evidence="1">Uncharacterized protein</fullName>
    </submittedName>
</protein>
<evidence type="ECO:0000313" key="1">
    <source>
        <dbReference type="EMBL" id="AOJ08690.1"/>
    </source>
</evidence>
<dbReference type="RefSeq" id="WP_066494906.1">
    <property type="nucleotide sequence ID" value="NZ_CP013389.1"/>
</dbReference>
<dbReference type="Proteomes" id="UP000067711">
    <property type="component" value="Chromosome 1"/>
</dbReference>
<gene>
    <name evidence="1" type="ORF">WS71_14800</name>
</gene>
<dbReference type="EMBL" id="CP013389">
    <property type="protein sequence ID" value="AOJ08690.1"/>
    <property type="molecule type" value="Genomic_DNA"/>
</dbReference>